<proteinExistence type="predicted"/>
<dbReference type="Pfam" id="PF18265">
    <property type="entry name" value="Nas2_N"/>
    <property type="match status" value="1"/>
</dbReference>
<dbReference type="GO" id="GO:0005634">
    <property type="term" value="C:nucleus"/>
    <property type="evidence" value="ECO:0007669"/>
    <property type="project" value="EnsemblFungi"/>
</dbReference>
<dbReference type="FunCoup" id="G8ZZV8">
    <property type="interactions" value="1135"/>
</dbReference>
<dbReference type="GO" id="GO:0005829">
    <property type="term" value="C:cytosol"/>
    <property type="evidence" value="ECO:0007669"/>
    <property type="project" value="EnsemblFungi"/>
</dbReference>
<dbReference type="GO" id="GO:0044183">
    <property type="term" value="F:protein folding chaperone"/>
    <property type="evidence" value="ECO:0007669"/>
    <property type="project" value="EnsemblFungi"/>
</dbReference>
<dbReference type="InterPro" id="IPR036034">
    <property type="entry name" value="PDZ_sf"/>
</dbReference>
<dbReference type="EMBL" id="HE616749">
    <property type="protein sequence ID" value="CCE94152.1"/>
    <property type="molecule type" value="Genomic_DNA"/>
</dbReference>
<keyword evidence="5" id="KW-1185">Reference proteome</keyword>
<dbReference type="InterPro" id="IPR040815">
    <property type="entry name" value="Nas2_N"/>
</dbReference>
<organism evidence="4 5">
    <name type="scientific">Torulaspora delbrueckii</name>
    <name type="common">Yeast</name>
    <name type="synonym">Candida colliculosa</name>
    <dbReference type="NCBI Taxonomy" id="4950"/>
    <lineage>
        <taxon>Eukaryota</taxon>
        <taxon>Fungi</taxon>
        <taxon>Dikarya</taxon>
        <taxon>Ascomycota</taxon>
        <taxon>Saccharomycotina</taxon>
        <taxon>Saccharomycetes</taxon>
        <taxon>Saccharomycetales</taxon>
        <taxon>Saccharomycetaceae</taxon>
        <taxon>Torulaspora</taxon>
    </lineage>
</organism>
<dbReference type="PANTHER" id="PTHR12651">
    <property type="entry name" value="26S PROTEASOME NON-ATPASE REGULATORY SUBUNIT 9"/>
    <property type="match status" value="1"/>
</dbReference>
<evidence type="ECO:0000313" key="5">
    <source>
        <dbReference type="Proteomes" id="UP000005627"/>
    </source>
</evidence>
<name>G8ZZV8_TORDE</name>
<reference evidence="4 5" key="1">
    <citation type="journal article" date="2011" name="Proc. Natl. Acad. Sci. U.S.A.">
        <title>Evolutionary erosion of yeast sex chromosomes by mating-type switching accidents.</title>
        <authorList>
            <person name="Gordon J.L."/>
            <person name="Armisen D."/>
            <person name="Proux-Wera E."/>
            <person name="Oheigeartaigh S.S."/>
            <person name="Byrne K.P."/>
            <person name="Wolfe K.H."/>
        </authorList>
    </citation>
    <scope>NUCLEOTIDE SEQUENCE [LARGE SCALE GENOMIC DNA]</scope>
    <source>
        <strain evidence="5">ATCC 10662 / CBS 1146 / NBRC 0425 / NCYC 2629 / NRRL Y-866</strain>
    </source>
</reference>
<dbReference type="Gene3D" id="6.10.140.1710">
    <property type="match status" value="1"/>
</dbReference>
<dbReference type="RefSeq" id="XP_003683363.1">
    <property type="nucleotide sequence ID" value="XM_003683315.1"/>
</dbReference>
<dbReference type="SUPFAM" id="SSF50156">
    <property type="entry name" value="PDZ domain-like"/>
    <property type="match status" value="1"/>
</dbReference>
<evidence type="ECO:0000259" key="3">
    <source>
        <dbReference type="Pfam" id="PF18265"/>
    </source>
</evidence>
<evidence type="ECO:0000313" key="4">
    <source>
        <dbReference type="EMBL" id="CCE94152.1"/>
    </source>
</evidence>
<dbReference type="Gene3D" id="2.30.42.10">
    <property type="match status" value="1"/>
</dbReference>
<dbReference type="Proteomes" id="UP000005627">
    <property type="component" value="Chromosome 8"/>
</dbReference>
<dbReference type="KEGG" id="tdl:TDEL_0H02930"/>
<accession>G8ZZV8</accession>
<feature type="domain" description="Nas2 N-terminal" evidence="3">
    <location>
        <begin position="29"/>
        <end position="103"/>
    </location>
</feature>
<dbReference type="InParanoid" id="G8ZZV8"/>
<dbReference type="GO" id="GO:0070682">
    <property type="term" value="P:proteasome regulatory particle assembly"/>
    <property type="evidence" value="ECO:0007669"/>
    <property type="project" value="EnsemblFungi"/>
</dbReference>
<gene>
    <name evidence="4" type="primary">TDEL0H02930</name>
    <name evidence="4" type="ORF">TDEL_0H02930</name>
</gene>
<protein>
    <recommendedName>
        <fullName evidence="2">Probable 26S proteasome regulatory subunit p27</fullName>
    </recommendedName>
</protein>
<dbReference type="FunFam" id="2.30.42.10:FF:000107">
    <property type="entry name" value="26S proteasome non-ATPase regulatory subunit 9"/>
    <property type="match status" value="1"/>
</dbReference>
<dbReference type="GeneID" id="11501395"/>
<dbReference type="STRING" id="1076872.G8ZZV8"/>
<keyword evidence="1" id="KW-0143">Chaperone</keyword>
<dbReference type="HOGENOM" id="CLU_073146_1_1_1"/>
<sequence length="205" mass="22413">MTNVQLNGSLADPWIVEQVANLEQLSLPQVLELKSHIESELDRNFDRLKGHGADLSSPLITEDGFPRQDIDVLEVRLLRNYLNMLRNDLRAVIDRSQPLLATHSSLPVASQTTSTPTAFAEIYGLIPRSPMHSAGCQNGDKLVSVASVNATNHSNLSFLQQTIQGNANVALPLRILREGQVLDLTVTPTDTWGGSGLLGARFKLI</sequence>
<dbReference type="AlphaFoldDB" id="G8ZZV8"/>
<evidence type="ECO:0000256" key="1">
    <source>
        <dbReference type="ARBA" id="ARBA00023186"/>
    </source>
</evidence>
<dbReference type="InterPro" id="IPR035269">
    <property type="entry name" value="PSMD9"/>
</dbReference>
<dbReference type="PANTHER" id="PTHR12651:SF1">
    <property type="entry name" value="26S PROTEASOME NON-ATPASE REGULATORY SUBUNIT 9"/>
    <property type="match status" value="1"/>
</dbReference>
<dbReference type="eggNOG" id="KOG3129">
    <property type="taxonomic scope" value="Eukaryota"/>
</dbReference>
<dbReference type="OrthoDB" id="72325at2759"/>
<evidence type="ECO:0000256" key="2">
    <source>
        <dbReference type="ARBA" id="ARBA00068021"/>
    </source>
</evidence>